<organism evidence="2 3">
    <name type="scientific">Devosia lucknowensis</name>
    <dbReference type="NCBI Taxonomy" id="1096929"/>
    <lineage>
        <taxon>Bacteria</taxon>
        <taxon>Pseudomonadati</taxon>
        <taxon>Pseudomonadota</taxon>
        <taxon>Alphaproteobacteria</taxon>
        <taxon>Hyphomicrobiales</taxon>
        <taxon>Devosiaceae</taxon>
        <taxon>Devosia</taxon>
    </lineage>
</organism>
<sequence length="51" mass="5598">MQSSNPPPGKPMTIRGADGKPHLVSDLDPISRPATRPRIRPIVPNIFRTPD</sequence>
<gene>
    <name evidence="2" type="ORF">SAMN06295905_1444</name>
</gene>
<name>A0A1Y6EU98_9HYPH</name>
<proteinExistence type="predicted"/>
<dbReference type="AlphaFoldDB" id="A0A1Y6EU98"/>
<evidence type="ECO:0000313" key="2">
    <source>
        <dbReference type="EMBL" id="SMQ66294.1"/>
    </source>
</evidence>
<dbReference type="Proteomes" id="UP000194474">
    <property type="component" value="Unassembled WGS sequence"/>
</dbReference>
<feature type="compositionally biased region" description="Pro residues" evidence="1">
    <location>
        <begin position="1"/>
        <end position="10"/>
    </location>
</feature>
<evidence type="ECO:0000313" key="3">
    <source>
        <dbReference type="Proteomes" id="UP000194474"/>
    </source>
</evidence>
<dbReference type="RefSeq" id="WP_170926384.1">
    <property type="nucleotide sequence ID" value="NZ_FXWK01000001.1"/>
</dbReference>
<evidence type="ECO:0000256" key="1">
    <source>
        <dbReference type="SAM" id="MobiDB-lite"/>
    </source>
</evidence>
<accession>A0A1Y6EU98</accession>
<dbReference type="EMBL" id="FXWK01000001">
    <property type="protein sequence ID" value="SMQ66294.1"/>
    <property type="molecule type" value="Genomic_DNA"/>
</dbReference>
<feature type="region of interest" description="Disordered" evidence="1">
    <location>
        <begin position="1"/>
        <end position="51"/>
    </location>
</feature>
<protein>
    <submittedName>
        <fullName evidence="2">Uncharacterized protein</fullName>
    </submittedName>
</protein>
<keyword evidence="3" id="KW-1185">Reference proteome</keyword>
<reference evidence="3" key="1">
    <citation type="submission" date="2017-04" db="EMBL/GenBank/DDBJ databases">
        <authorList>
            <person name="Varghese N."/>
            <person name="Submissions S."/>
        </authorList>
    </citation>
    <scope>NUCLEOTIDE SEQUENCE [LARGE SCALE GENOMIC DNA]</scope>
</reference>